<reference evidence="1 2" key="1">
    <citation type="submission" date="2024-02" db="EMBL/GenBank/DDBJ databases">
        <title>A draft genome for the cacao thread blight pathogen Marasmius crinis-equi.</title>
        <authorList>
            <person name="Cohen S.P."/>
            <person name="Baruah I.K."/>
            <person name="Amoako-Attah I."/>
            <person name="Bukari Y."/>
            <person name="Meinhardt L.W."/>
            <person name="Bailey B.A."/>
        </authorList>
    </citation>
    <scope>NUCLEOTIDE SEQUENCE [LARGE SCALE GENOMIC DNA]</scope>
    <source>
        <strain evidence="1 2">GH-76</strain>
    </source>
</reference>
<dbReference type="Proteomes" id="UP001465976">
    <property type="component" value="Unassembled WGS sequence"/>
</dbReference>
<proteinExistence type="predicted"/>
<dbReference type="EMBL" id="JBAHYK010000911">
    <property type="protein sequence ID" value="KAL0570563.1"/>
    <property type="molecule type" value="Genomic_DNA"/>
</dbReference>
<gene>
    <name evidence="1" type="ORF">V5O48_011400</name>
</gene>
<protein>
    <submittedName>
        <fullName evidence="1">Uncharacterized protein</fullName>
    </submittedName>
</protein>
<evidence type="ECO:0000313" key="1">
    <source>
        <dbReference type="EMBL" id="KAL0570563.1"/>
    </source>
</evidence>
<organism evidence="1 2">
    <name type="scientific">Marasmius crinis-equi</name>
    <dbReference type="NCBI Taxonomy" id="585013"/>
    <lineage>
        <taxon>Eukaryota</taxon>
        <taxon>Fungi</taxon>
        <taxon>Dikarya</taxon>
        <taxon>Basidiomycota</taxon>
        <taxon>Agaricomycotina</taxon>
        <taxon>Agaricomycetes</taxon>
        <taxon>Agaricomycetidae</taxon>
        <taxon>Agaricales</taxon>
        <taxon>Marasmiineae</taxon>
        <taxon>Marasmiaceae</taxon>
        <taxon>Marasmius</taxon>
    </lineage>
</organism>
<accession>A0ABR3F5R8</accession>
<comment type="caution">
    <text evidence="1">The sequence shown here is derived from an EMBL/GenBank/DDBJ whole genome shotgun (WGS) entry which is preliminary data.</text>
</comment>
<keyword evidence="2" id="KW-1185">Reference proteome</keyword>
<evidence type="ECO:0000313" key="2">
    <source>
        <dbReference type="Proteomes" id="UP001465976"/>
    </source>
</evidence>
<name>A0ABR3F5R8_9AGAR</name>
<sequence>MDVVVESALRSYGLRTDDKTVVVAGFTFTLHNHTAWTYNECWDLEKHGELYLFVRLSPFDDLHFPVLPRKRRAYYWSLDSSGRVALTEEQCQRMGLPELDCNIVPIVSELDRDAINALKQLCAAGLINSSPARERISELELTYGELVHGLDLYSGRITVTENFFDLYDTESNYPRTDPKVCNEDTGCVPIPHPPDVGMTLAKYVGGDEYSCTEWADCCKRDHTCSSEENPPSEWPEPLPSRSRVPFGVRMLGSLFRFFVIFIIEYPL</sequence>